<gene>
    <name evidence="12" type="ORF">BED41_01205</name>
</gene>
<dbReference type="InterPro" id="IPR001789">
    <property type="entry name" value="Sig_transdc_resp-reg_receiver"/>
</dbReference>
<evidence type="ECO:0000259" key="11">
    <source>
        <dbReference type="PROSITE" id="PS51755"/>
    </source>
</evidence>
<dbReference type="Gene3D" id="3.40.50.2300">
    <property type="match status" value="1"/>
</dbReference>
<dbReference type="GO" id="GO:0006355">
    <property type="term" value="P:regulation of DNA-templated transcription"/>
    <property type="evidence" value="ECO:0007669"/>
    <property type="project" value="InterPro"/>
</dbReference>
<reference evidence="12" key="1">
    <citation type="submission" date="2016-08" db="EMBL/GenBank/DDBJ databases">
        <title>Complete genome of Cloacibacillus porcorum.</title>
        <authorList>
            <person name="Looft T."/>
            <person name="Bayles D.O."/>
            <person name="Alt D.P."/>
        </authorList>
    </citation>
    <scope>NUCLEOTIDE SEQUENCE [LARGE SCALE GENOMIC DNA]</scope>
    <source>
        <strain evidence="12">CL-84</strain>
    </source>
</reference>
<name>A0A1B2I1J5_9BACT</name>
<dbReference type="InterPro" id="IPR016032">
    <property type="entry name" value="Sig_transdc_resp-reg_C-effctor"/>
</dbReference>
<sequence length="253" mass="28093">MEAEQARILIVDDDRELRELIAETLSEYGYYSQAAKNGAELFAALEREPFDLVLLDIMMPGEDGLSLCRRLRAPGTPHCAVPIIFLTALKDITDKVVGLEIGGDDYLCKPFHARELIARIRALLRRSSLSGEARGIENGGTEGADSALLFGGWKLNVMARHLIDEEGVVVPLSAAEFRLLMLLLSHPQQVVTRDMIMDYLAERSLNIYDRSIDAQVSRLRAKLRDKGANPGLIRTMRGDGYMLASPVRRGSLQ</sequence>
<dbReference type="InterPro" id="IPR001867">
    <property type="entry name" value="OmpR/PhoB-type_DNA-bd"/>
</dbReference>
<dbReference type="InterPro" id="IPR011006">
    <property type="entry name" value="CheY-like_superfamily"/>
</dbReference>
<dbReference type="KEGG" id="cpor:BED41_01205"/>
<accession>A0A1B2I1J5</accession>
<dbReference type="Pfam" id="PF00072">
    <property type="entry name" value="Response_reg"/>
    <property type="match status" value="1"/>
</dbReference>
<evidence type="ECO:0000256" key="8">
    <source>
        <dbReference type="PROSITE-ProRule" id="PRU00169"/>
    </source>
</evidence>
<feature type="domain" description="Response regulatory" evidence="10">
    <location>
        <begin position="7"/>
        <end position="124"/>
    </location>
</feature>
<evidence type="ECO:0000256" key="3">
    <source>
        <dbReference type="ARBA" id="ARBA00022553"/>
    </source>
</evidence>
<dbReference type="Gene3D" id="6.10.250.690">
    <property type="match status" value="1"/>
</dbReference>
<dbReference type="GO" id="GO:0000976">
    <property type="term" value="F:transcription cis-regulatory region binding"/>
    <property type="evidence" value="ECO:0007669"/>
    <property type="project" value="TreeGrafter"/>
</dbReference>
<evidence type="ECO:0000256" key="9">
    <source>
        <dbReference type="PROSITE-ProRule" id="PRU01091"/>
    </source>
</evidence>
<dbReference type="EMBL" id="CP016757">
    <property type="protein sequence ID" value="ANZ43836.1"/>
    <property type="molecule type" value="Genomic_DNA"/>
</dbReference>
<dbReference type="PANTHER" id="PTHR48111">
    <property type="entry name" value="REGULATOR OF RPOS"/>
    <property type="match status" value="1"/>
</dbReference>
<evidence type="ECO:0000256" key="6">
    <source>
        <dbReference type="ARBA" id="ARBA00023125"/>
    </source>
</evidence>
<keyword evidence="7" id="KW-0804">Transcription</keyword>
<dbReference type="GO" id="GO:0005829">
    <property type="term" value="C:cytosol"/>
    <property type="evidence" value="ECO:0007669"/>
    <property type="project" value="TreeGrafter"/>
</dbReference>
<dbReference type="RefSeq" id="WP_066742034.1">
    <property type="nucleotide sequence ID" value="NZ_CP016757.1"/>
</dbReference>
<evidence type="ECO:0000256" key="5">
    <source>
        <dbReference type="ARBA" id="ARBA00023015"/>
    </source>
</evidence>
<keyword evidence="2" id="KW-0963">Cytoplasm</keyword>
<dbReference type="SMART" id="SM00448">
    <property type="entry name" value="REC"/>
    <property type="match status" value="1"/>
</dbReference>
<dbReference type="STRING" id="1197717.BED41_01205"/>
<dbReference type="Proteomes" id="UP000093044">
    <property type="component" value="Chromosome"/>
</dbReference>
<dbReference type="PROSITE" id="PS50110">
    <property type="entry name" value="RESPONSE_REGULATORY"/>
    <property type="match status" value="1"/>
</dbReference>
<protein>
    <submittedName>
        <fullName evidence="12">DNA-binding response regulator</fullName>
    </submittedName>
</protein>
<feature type="DNA-binding region" description="OmpR/PhoB-type" evidence="9">
    <location>
        <begin position="145"/>
        <end position="245"/>
    </location>
</feature>
<dbReference type="GO" id="GO:0032993">
    <property type="term" value="C:protein-DNA complex"/>
    <property type="evidence" value="ECO:0007669"/>
    <property type="project" value="TreeGrafter"/>
</dbReference>
<dbReference type="Gene3D" id="1.10.10.10">
    <property type="entry name" value="Winged helix-like DNA-binding domain superfamily/Winged helix DNA-binding domain"/>
    <property type="match status" value="1"/>
</dbReference>
<evidence type="ECO:0000256" key="2">
    <source>
        <dbReference type="ARBA" id="ARBA00022490"/>
    </source>
</evidence>
<keyword evidence="4" id="KW-0902">Two-component regulatory system</keyword>
<dbReference type="FunFam" id="1.10.10.10:FF:000099">
    <property type="entry name" value="Two-component system response regulator TorR"/>
    <property type="match status" value="1"/>
</dbReference>
<dbReference type="SMART" id="SM00862">
    <property type="entry name" value="Trans_reg_C"/>
    <property type="match status" value="1"/>
</dbReference>
<dbReference type="CDD" id="cd17574">
    <property type="entry name" value="REC_OmpR"/>
    <property type="match status" value="1"/>
</dbReference>
<evidence type="ECO:0000313" key="13">
    <source>
        <dbReference type="Proteomes" id="UP000093044"/>
    </source>
</evidence>
<evidence type="ECO:0000256" key="7">
    <source>
        <dbReference type="ARBA" id="ARBA00023163"/>
    </source>
</evidence>
<dbReference type="SUPFAM" id="SSF46894">
    <property type="entry name" value="C-terminal effector domain of the bipartite response regulators"/>
    <property type="match status" value="1"/>
</dbReference>
<dbReference type="GeneID" id="83056468"/>
<evidence type="ECO:0000256" key="4">
    <source>
        <dbReference type="ARBA" id="ARBA00023012"/>
    </source>
</evidence>
<keyword evidence="13" id="KW-1185">Reference proteome</keyword>
<keyword evidence="5" id="KW-0805">Transcription regulation</keyword>
<proteinExistence type="predicted"/>
<evidence type="ECO:0000313" key="12">
    <source>
        <dbReference type="EMBL" id="ANZ43836.1"/>
    </source>
</evidence>
<comment type="subcellular location">
    <subcellularLocation>
        <location evidence="1">Cytoplasm</location>
    </subcellularLocation>
</comment>
<feature type="modified residue" description="4-aspartylphosphate" evidence="8">
    <location>
        <position position="56"/>
    </location>
</feature>
<dbReference type="GO" id="GO:0000156">
    <property type="term" value="F:phosphorelay response regulator activity"/>
    <property type="evidence" value="ECO:0007669"/>
    <property type="project" value="TreeGrafter"/>
</dbReference>
<dbReference type="InterPro" id="IPR036388">
    <property type="entry name" value="WH-like_DNA-bd_sf"/>
</dbReference>
<dbReference type="PANTHER" id="PTHR48111:SF4">
    <property type="entry name" value="DNA-BINDING DUAL TRANSCRIPTIONAL REGULATOR OMPR"/>
    <property type="match status" value="1"/>
</dbReference>
<dbReference type="PROSITE" id="PS51755">
    <property type="entry name" value="OMPR_PHOB"/>
    <property type="match status" value="1"/>
</dbReference>
<organism evidence="12 13">
    <name type="scientific">Cloacibacillus porcorum</name>
    <dbReference type="NCBI Taxonomy" id="1197717"/>
    <lineage>
        <taxon>Bacteria</taxon>
        <taxon>Thermotogati</taxon>
        <taxon>Synergistota</taxon>
        <taxon>Synergistia</taxon>
        <taxon>Synergistales</taxon>
        <taxon>Synergistaceae</taxon>
        <taxon>Cloacibacillus</taxon>
    </lineage>
</organism>
<feature type="domain" description="OmpR/PhoB-type" evidence="11">
    <location>
        <begin position="145"/>
        <end position="245"/>
    </location>
</feature>
<keyword evidence="3 8" id="KW-0597">Phosphoprotein</keyword>
<dbReference type="AlphaFoldDB" id="A0A1B2I1J5"/>
<evidence type="ECO:0000256" key="1">
    <source>
        <dbReference type="ARBA" id="ARBA00004496"/>
    </source>
</evidence>
<dbReference type="CDD" id="cd00383">
    <property type="entry name" value="trans_reg_C"/>
    <property type="match status" value="1"/>
</dbReference>
<dbReference type="FunFam" id="3.40.50.2300:FF:000001">
    <property type="entry name" value="DNA-binding response regulator PhoB"/>
    <property type="match status" value="1"/>
</dbReference>
<dbReference type="OrthoDB" id="9790442at2"/>
<dbReference type="Pfam" id="PF00486">
    <property type="entry name" value="Trans_reg_C"/>
    <property type="match status" value="1"/>
</dbReference>
<keyword evidence="6 9" id="KW-0238">DNA-binding</keyword>
<dbReference type="SUPFAM" id="SSF52172">
    <property type="entry name" value="CheY-like"/>
    <property type="match status" value="1"/>
</dbReference>
<dbReference type="InterPro" id="IPR039420">
    <property type="entry name" value="WalR-like"/>
</dbReference>
<evidence type="ECO:0000259" key="10">
    <source>
        <dbReference type="PROSITE" id="PS50110"/>
    </source>
</evidence>